<dbReference type="InterPro" id="IPR005172">
    <property type="entry name" value="CRC"/>
</dbReference>
<evidence type="ECO:0000313" key="6">
    <source>
        <dbReference type="EMBL" id="KAK9741401.1"/>
    </source>
</evidence>
<name>A0AAW1M6I5_SAPOF</name>
<comment type="similarity">
    <text evidence="2">Belongs to the lin-54 family.</text>
</comment>
<dbReference type="Proteomes" id="UP001443914">
    <property type="component" value="Unassembled WGS sequence"/>
</dbReference>
<organism evidence="6 7">
    <name type="scientific">Saponaria officinalis</name>
    <name type="common">Common soapwort</name>
    <name type="synonym">Lychnis saponaria</name>
    <dbReference type="NCBI Taxonomy" id="3572"/>
    <lineage>
        <taxon>Eukaryota</taxon>
        <taxon>Viridiplantae</taxon>
        <taxon>Streptophyta</taxon>
        <taxon>Embryophyta</taxon>
        <taxon>Tracheophyta</taxon>
        <taxon>Spermatophyta</taxon>
        <taxon>Magnoliopsida</taxon>
        <taxon>eudicotyledons</taxon>
        <taxon>Gunneridae</taxon>
        <taxon>Pentapetalae</taxon>
        <taxon>Caryophyllales</taxon>
        <taxon>Caryophyllaceae</taxon>
        <taxon>Caryophylleae</taxon>
        <taxon>Saponaria</taxon>
    </lineage>
</organism>
<dbReference type="EMBL" id="JBDFQZ010000003">
    <property type="protein sequence ID" value="KAK9741401.1"/>
    <property type="molecule type" value="Genomic_DNA"/>
</dbReference>
<gene>
    <name evidence="6" type="ORF">RND81_03G102700</name>
</gene>
<accession>A0AAW1M6I5</accession>
<evidence type="ECO:0000313" key="7">
    <source>
        <dbReference type="Proteomes" id="UP001443914"/>
    </source>
</evidence>
<evidence type="ECO:0000259" key="5">
    <source>
        <dbReference type="SMART" id="SM01114"/>
    </source>
</evidence>
<dbReference type="PANTHER" id="PTHR46159:SF12">
    <property type="entry name" value="PROTEIN TESMIN_TSO1-LIKE CXC 3-RELATED"/>
    <property type="match status" value="1"/>
</dbReference>
<proteinExistence type="inferred from homology"/>
<comment type="subcellular location">
    <subcellularLocation>
        <location evidence="1">Nucleus</location>
    </subcellularLocation>
</comment>
<dbReference type="GO" id="GO:0005634">
    <property type="term" value="C:nucleus"/>
    <property type="evidence" value="ECO:0007669"/>
    <property type="project" value="UniProtKB-SubCell"/>
</dbReference>
<evidence type="ECO:0000256" key="1">
    <source>
        <dbReference type="ARBA" id="ARBA00004123"/>
    </source>
</evidence>
<dbReference type="InterPro" id="IPR033467">
    <property type="entry name" value="Tesmin/TSO1-like_CXC"/>
</dbReference>
<reference evidence="6" key="1">
    <citation type="submission" date="2024-03" db="EMBL/GenBank/DDBJ databases">
        <title>WGS assembly of Saponaria officinalis var. Norfolk2.</title>
        <authorList>
            <person name="Jenkins J."/>
            <person name="Shu S."/>
            <person name="Grimwood J."/>
            <person name="Barry K."/>
            <person name="Goodstein D."/>
            <person name="Schmutz J."/>
            <person name="Leebens-Mack J."/>
            <person name="Osbourn A."/>
        </authorList>
    </citation>
    <scope>NUCLEOTIDE SEQUENCE [LARGE SCALE GENOMIC DNA]</scope>
    <source>
        <strain evidence="6">JIC</strain>
    </source>
</reference>
<dbReference type="SMART" id="SM01114">
    <property type="entry name" value="CXC"/>
    <property type="match status" value="1"/>
</dbReference>
<dbReference type="PANTHER" id="PTHR46159">
    <property type="entry name" value="PROTEIN TESMIN/TSO1-LIKE CXC 2"/>
    <property type="match status" value="1"/>
</dbReference>
<evidence type="ECO:0000256" key="4">
    <source>
        <dbReference type="SAM" id="MobiDB-lite"/>
    </source>
</evidence>
<feature type="compositionally biased region" description="Basic and acidic residues" evidence="4">
    <location>
        <begin position="427"/>
        <end position="436"/>
    </location>
</feature>
<dbReference type="Pfam" id="PF03638">
    <property type="entry name" value="TCR"/>
    <property type="match status" value="1"/>
</dbReference>
<evidence type="ECO:0000256" key="2">
    <source>
        <dbReference type="ARBA" id="ARBA00007267"/>
    </source>
</evidence>
<dbReference type="GO" id="GO:0003700">
    <property type="term" value="F:DNA-binding transcription factor activity"/>
    <property type="evidence" value="ECO:0007669"/>
    <property type="project" value="InterPro"/>
</dbReference>
<dbReference type="InterPro" id="IPR044522">
    <property type="entry name" value="TSO1-like"/>
</dbReference>
<comment type="caution">
    <text evidence="6">The sequence shown here is derived from an EMBL/GenBank/DDBJ whole genome shotgun (WGS) entry which is preliminary data.</text>
</comment>
<keyword evidence="3" id="KW-0539">Nucleus</keyword>
<feature type="domain" description="Tesmin/TSO1-like CXC" evidence="5">
    <location>
        <begin position="232"/>
        <end position="261"/>
    </location>
</feature>
<sequence length="494" mass="54696">MCFDKMIDFLLKLGTPRSSLHVSIKSSCHATVGSCNEAHEIACQSSQPTEASELKHFDQPPEDLRISSVNGYFSVEIGDKPGNENFNSLCRVMRRQGLTFDIARPKKGIDGAPFISSLSSLHSEEKHVSASKQPVTPQGYSSRRIFPGICLHLNDLAAASKECGISYQEMISPASQELSIKASASFEKDGGPTENGIELLGDCAQLSANAEELNSNSPKKKRWKFENDGEAGACKRCNCKKSKCLKLYCECFAAGFTVWSRARVKTVSTSQFTKKLFLQLANRLNLVTHLLLLPKLLGPQILLQKSGKIKLKRQLQRVISEAGCKNAFDRKDGSTFLAIEAETEEDQNHKKRMMEKNLDHPVFHNDDSKSSEFFLLKTTLSHYRQSVLLRTSSKGKPPRSTLVTITSFSSLHHNNEQVRSTFLPSESKIEKHHQSIPEDEIPSVLQNSSPPSSSPNSKRVSPPQHGKGQSPKLMTSRKLIPQSIPSFPSLLGSD</sequence>
<feature type="region of interest" description="Disordered" evidence="4">
    <location>
        <begin position="426"/>
        <end position="494"/>
    </location>
</feature>
<feature type="compositionally biased region" description="Low complexity" evidence="4">
    <location>
        <begin position="442"/>
        <end position="463"/>
    </location>
</feature>
<dbReference type="AlphaFoldDB" id="A0AAW1M6I5"/>
<protein>
    <recommendedName>
        <fullName evidence="5">Tesmin/TSO1-like CXC domain-containing protein</fullName>
    </recommendedName>
</protein>
<evidence type="ECO:0000256" key="3">
    <source>
        <dbReference type="ARBA" id="ARBA00023242"/>
    </source>
</evidence>
<keyword evidence="7" id="KW-1185">Reference proteome</keyword>